<proteinExistence type="predicted"/>
<organism evidence="1">
    <name type="scientific">mine drainage metagenome</name>
    <dbReference type="NCBI Taxonomy" id="410659"/>
    <lineage>
        <taxon>unclassified sequences</taxon>
        <taxon>metagenomes</taxon>
        <taxon>ecological metagenomes</taxon>
    </lineage>
</organism>
<dbReference type="AlphaFoldDB" id="E6Q080"/>
<evidence type="ECO:0000313" key="1">
    <source>
        <dbReference type="EMBL" id="CBI00589.1"/>
    </source>
</evidence>
<accession>E6Q080</accession>
<dbReference type="EMBL" id="CABN01000149">
    <property type="protein sequence ID" value="CBI00589.1"/>
    <property type="molecule type" value="Genomic_DNA"/>
</dbReference>
<name>E6Q080_9ZZZZ</name>
<gene>
    <name evidence="1" type="ORF">CARN3_0132</name>
</gene>
<sequence length="93" mass="11093">MIEERDFFTETTEQRKHTLNCPHCGQPSEHMIQWVVRRKRAQLPRNADERDRARFAKAQPYMVRRDDQVACGNVRCRKRFEITALQSIAFLDS</sequence>
<protein>
    <submittedName>
        <fullName evidence="1">Uncharacterized protein</fullName>
    </submittedName>
</protein>
<comment type="caution">
    <text evidence="1">The sequence shown here is derived from an EMBL/GenBank/DDBJ whole genome shotgun (WGS) entry which is preliminary data.</text>
</comment>
<reference evidence="1" key="1">
    <citation type="submission" date="2009-10" db="EMBL/GenBank/DDBJ databases">
        <title>Diversity of trophic interactions inside an arsenic-rich microbial ecosystem.</title>
        <authorList>
            <person name="Bertin P.N."/>
            <person name="Heinrich-Salmeron A."/>
            <person name="Pelletier E."/>
            <person name="Goulhen-Chollet F."/>
            <person name="Arsene-Ploetze F."/>
            <person name="Gallien S."/>
            <person name="Calteau A."/>
            <person name="Vallenet D."/>
            <person name="Casiot C."/>
            <person name="Chane-Woon-Ming B."/>
            <person name="Giloteaux L."/>
            <person name="Barakat M."/>
            <person name="Bonnefoy V."/>
            <person name="Bruneel O."/>
            <person name="Chandler M."/>
            <person name="Cleiss J."/>
            <person name="Duran R."/>
            <person name="Elbaz-Poulichet F."/>
            <person name="Fonknechten N."/>
            <person name="Lauga B."/>
            <person name="Mornico D."/>
            <person name="Ortet P."/>
            <person name="Schaeffer C."/>
            <person name="Siguier P."/>
            <person name="Alexander Thil Smith A."/>
            <person name="Van Dorsselaer A."/>
            <person name="Weissenbach J."/>
            <person name="Medigue C."/>
            <person name="Le Paslier D."/>
        </authorList>
    </citation>
    <scope>NUCLEOTIDE SEQUENCE</scope>
</reference>